<dbReference type="InterPro" id="IPR050712">
    <property type="entry name" value="NAD(P)H-dep_reductase"/>
</dbReference>
<dbReference type="Gene3D" id="3.40.50.360">
    <property type="match status" value="1"/>
</dbReference>
<dbReference type="RefSeq" id="WP_093011979.1">
    <property type="nucleotide sequence ID" value="NZ_FOXV01000007.1"/>
</dbReference>
<dbReference type="STRING" id="93684.SAMN05421853_10768"/>
<keyword evidence="3" id="KW-1185">Reference proteome</keyword>
<dbReference type="GO" id="GO:0010181">
    <property type="term" value="F:FMN binding"/>
    <property type="evidence" value="ECO:0007669"/>
    <property type="project" value="TreeGrafter"/>
</dbReference>
<reference evidence="3" key="1">
    <citation type="submission" date="2016-10" db="EMBL/GenBank/DDBJ databases">
        <authorList>
            <person name="Varghese N."/>
            <person name="Submissions S."/>
        </authorList>
    </citation>
    <scope>NUCLEOTIDE SEQUENCE [LARGE SCALE GENOMIC DNA]</scope>
    <source>
        <strain evidence="3">JCM 10271</strain>
    </source>
</reference>
<dbReference type="PANTHER" id="PTHR30543">
    <property type="entry name" value="CHROMATE REDUCTASE"/>
    <property type="match status" value="1"/>
</dbReference>
<dbReference type="InterPro" id="IPR029039">
    <property type="entry name" value="Flavoprotein-like_sf"/>
</dbReference>
<sequence>MSELKLLTISGSLRAASTNRKLAAEAARRFGPAEVTIADIVFPVYDGDIEDGEGIPVPVQLLADQIAEADAVVISTPEYNKGISGVLKNALDWISRTEGNPWRDKPVALISSAAGRAGGERSQNMARLCLNPFRPYLLPGPEVMVGNTSQHWDDEDRLTDERAIKLLDELMTLLREAAQSRRA</sequence>
<dbReference type="Pfam" id="PF03358">
    <property type="entry name" value="FMN_red"/>
    <property type="match status" value="1"/>
</dbReference>
<evidence type="ECO:0000313" key="2">
    <source>
        <dbReference type="EMBL" id="SFQ49438.1"/>
    </source>
</evidence>
<feature type="domain" description="NADPH-dependent FMN reductase-like" evidence="1">
    <location>
        <begin position="5"/>
        <end position="148"/>
    </location>
</feature>
<evidence type="ECO:0000313" key="3">
    <source>
        <dbReference type="Proteomes" id="UP000243106"/>
    </source>
</evidence>
<dbReference type="EMBL" id="FOXV01000007">
    <property type="protein sequence ID" value="SFQ49438.1"/>
    <property type="molecule type" value="Genomic_DNA"/>
</dbReference>
<dbReference type="PANTHER" id="PTHR30543:SF21">
    <property type="entry name" value="NAD(P)H-DEPENDENT FMN REDUCTASE LOT6"/>
    <property type="match status" value="1"/>
</dbReference>
<proteinExistence type="predicted"/>
<dbReference type="SUPFAM" id="SSF52218">
    <property type="entry name" value="Flavoproteins"/>
    <property type="match status" value="1"/>
</dbReference>
<accession>A0A1I5YYW5</accession>
<dbReference type="Proteomes" id="UP000243106">
    <property type="component" value="Unassembled WGS sequence"/>
</dbReference>
<dbReference type="InterPro" id="IPR005025">
    <property type="entry name" value="FMN_Rdtase-like_dom"/>
</dbReference>
<evidence type="ECO:0000259" key="1">
    <source>
        <dbReference type="Pfam" id="PF03358"/>
    </source>
</evidence>
<dbReference type="GO" id="GO:0005829">
    <property type="term" value="C:cytosol"/>
    <property type="evidence" value="ECO:0007669"/>
    <property type="project" value="TreeGrafter"/>
</dbReference>
<protein>
    <submittedName>
        <fullName evidence="2">Chromate reductase</fullName>
    </submittedName>
</protein>
<name>A0A1I5YYW5_9RHOB</name>
<dbReference type="GO" id="GO:0016491">
    <property type="term" value="F:oxidoreductase activity"/>
    <property type="evidence" value="ECO:0007669"/>
    <property type="project" value="InterPro"/>
</dbReference>
<organism evidence="2 3">
    <name type="scientific">Roseivivax halotolerans</name>
    <dbReference type="NCBI Taxonomy" id="93684"/>
    <lineage>
        <taxon>Bacteria</taxon>
        <taxon>Pseudomonadati</taxon>
        <taxon>Pseudomonadota</taxon>
        <taxon>Alphaproteobacteria</taxon>
        <taxon>Rhodobacterales</taxon>
        <taxon>Roseobacteraceae</taxon>
        <taxon>Roseivivax</taxon>
    </lineage>
</organism>
<dbReference type="AlphaFoldDB" id="A0A1I5YYW5"/>
<gene>
    <name evidence="2" type="ORF">SAMN05421853_10768</name>
</gene>